<evidence type="ECO:0000256" key="1">
    <source>
        <dbReference type="SAM" id="MobiDB-lite"/>
    </source>
</evidence>
<dbReference type="AlphaFoldDB" id="A0A8S9JF45"/>
<gene>
    <name evidence="3" type="ORF">F2Q68_00004536</name>
</gene>
<feature type="region of interest" description="Disordered" evidence="1">
    <location>
        <begin position="161"/>
        <end position="218"/>
    </location>
</feature>
<dbReference type="Pfam" id="PF09331">
    <property type="entry name" value="DUF1985"/>
    <property type="match status" value="1"/>
</dbReference>
<name>A0A8S9JF45_BRACR</name>
<feature type="domain" description="DUF1985" evidence="2">
    <location>
        <begin position="328"/>
        <end position="434"/>
    </location>
</feature>
<comment type="caution">
    <text evidence="3">The sequence shown here is derived from an EMBL/GenBank/DDBJ whole genome shotgun (WGS) entry which is preliminary data.</text>
</comment>
<dbReference type="PANTHER" id="PTHR48449:SF1">
    <property type="entry name" value="DUF1985 DOMAIN-CONTAINING PROTEIN"/>
    <property type="match status" value="1"/>
</dbReference>
<evidence type="ECO:0000259" key="2">
    <source>
        <dbReference type="Pfam" id="PF09331"/>
    </source>
</evidence>
<reference evidence="3" key="1">
    <citation type="submission" date="2019-12" db="EMBL/GenBank/DDBJ databases">
        <title>Genome sequencing and annotation of Brassica cretica.</title>
        <authorList>
            <person name="Studholme D.J."/>
            <person name="Sarris P.F."/>
        </authorList>
    </citation>
    <scope>NUCLEOTIDE SEQUENCE</scope>
    <source>
        <strain evidence="3">PFS-001/15</strain>
        <tissue evidence="3">Leaf</tissue>
    </source>
</reference>
<proteinExistence type="predicted"/>
<feature type="compositionally biased region" description="Polar residues" evidence="1">
    <location>
        <begin position="767"/>
        <end position="777"/>
    </location>
</feature>
<evidence type="ECO:0000313" key="4">
    <source>
        <dbReference type="Proteomes" id="UP000712281"/>
    </source>
</evidence>
<accession>A0A8S9JF45</accession>
<dbReference type="InterPro" id="IPR015410">
    <property type="entry name" value="DUF1985"/>
</dbReference>
<protein>
    <recommendedName>
        <fullName evidence="2">DUF1985 domain-containing protein</fullName>
    </recommendedName>
</protein>
<sequence length="800" mass="91650">MDQLDNGDDEDLDKPADEDVLALSKGPITRSRSRKLTQAIGGLVKMSWKQEECLGFALLDPIVIDSYSRFDLLLNLIDRVIYFKLPTTIRSTCVSSKYDQRTYPDLVTIVPMGKESEEEAELVRKNKMLREQMTEQMNQTMITTMADMLKASMKEFREEMRQEFRQAAGQGHSNESRRNRPTPIRQEHAGSQETDNYYSRHRTEHNQTERNCVSSPLKSTVTSPVKLSISSTGTPSSLSDIAATKDMESKQPIILYREGFEPQVKKINNCCRMELLRILKEAMSEEYGEVKRDPVFTHIMDLQSNRLKLSWKLVHSHLCKELITSKRFVFTRTPLWFSLQKYPDVTGLKISRESSSDVVKWKDDGGFWSKLLKVGGKITLKSIRKVHLQKVHNWTRLDRLRLIYLCVIMGMVMGKDEKVNIPHMYIKLVMDLDKVVPIYRRQQPISFRLVAARLSLRMAPDACAAAPRAPHGWLHVQDTCRTPPLLPDVRLHDWNSCKAPQHHTHGWPHASVACAATLRAWSIHLVLLHVRLHVLLPYTATPRASVDTQLSDQLTPRYDPMQRDTSSFSVHSSDFGPSGKFFTRDQSQIFFRSRPDELNILINSNLNSDLSDFPRKLRDEETLVFKNVELLNRRASKIVMLPKRPSHQSRTSSNYGRATYSTHSLFDHSLLTITSSPTLSGFVETEGRSCLFIEESNQSASGWWQPVCRFAWLRTHARRHLVIHMADCMFRTHAGRQHSSQMSGCMTETQARLHLLLPYTATPRASVDTQLSEQLTPRSDPMQRDTSSFSVHSSDFGHSG</sequence>
<dbReference type="PANTHER" id="PTHR48449">
    <property type="entry name" value="DUF1985 DOMAIN-CONTAINING PROTEIN"/>
    <property type="match status" value="1"/>
</dbReference>
<feature type="compositionally biased region" description="Polar residues" evidence="1">
    <location>
        <begin position="209"/>
        <end position="218"/>
    </location>
</feature>
<evidence type="ECO:0000313" key="3">
    <source>
        <dbReference type="EMBL" id="KAF2580841.1"/>
    </source>
</evidence>
<feature type="region of interest" description="Disordered" evidence="1">
    <location>
        <begin position="767"/>
        <end position="800"/>
    </location>
</feature>
<organism evidence="3 4">
    <name type="scientific">Brassica cretica</name>
    <name type="common">Mustard</name>
    <dbReference type="NCBI Taxonomy" id="69181"/>
    <lineage>
        <taxon>Eukaryota</taxon>
        <taxon>Viridiplantae</taxon>
        <taxon>Streptophyta</taxon>
        <taxon>Embryophyta</taxon>
        <taxon>Tracheophyta</taxon>
        <taxon>Spermatophyta</taxon>
        <taxon>Magnoliopsida</taxon>
        <taxon>eudicotyledons</taxon>
        <taxon>Gunneridae</taxon>
        <taxon>Pentapetalae</taxon>
        <taxon>rosids</taxon>
        <taxon>malvids</taxon>
        <taxon>Brassicales</taxon>
        <taxon>Brassicaceae</taxon>
        <taxon>Brassiceae</taxon>
        <taxon>Brassica</taxon>
    </lineage>
</organism>
<dbReference type="Proteomes" id="UP000712281">
    <property type="component" value="Unassembled WGS sequence"/>
</dbReference>
<feature type="compositionally biased region" description="Polar residues" evidence="1">
    <location>
        <begin position="784"/>
        <end position="793"/>
    </location>
</feature>
<dbReference type="EMBL" id="QGKW02001660">
    <property type="protein sequence ID" value="KAF2580841.1"/>
    <property type="molecule type" value="Genomic_DNA"/>
</dbReference>